<dbReference type="PANTHER" id="PTHR30399">
    <property type="entry name" value="UNCHARACTERIZED PROTEIN YGJP"/>
    <property type="match status" value="1"/>
</dbReference>
<dbReference type="RefSeq" id="WP_054358911.1">
    <property type="nucleotide sequence ID" value="NZ_LJYW01000001.1"/>
</dbReference>
<comment type="caution">
    <text evidence="2">The sequence shown here is derived from an EMBL/GenBank/DDBJ whole genome shotgun (WGS) entry which is preliminary data.</text>
</comment>
<evidence type="ECO:0000259" key="1">
    <source>
        <dbReference type="Pfam" id="PF01863"/>
    </source>
</evidence>
<dbReference type="Proteomes" id="UP000048984">
    <property type="component" value="Unassembled WGS sequence"/>
</dbReference>
<dbReference type="InterPro" id="IPR053136">
    <property type="entry name" value="UTP_pyrophosphatase-like"/>
</dbReference>
<dbReference type="PANTHER" id="PTHR30399:SF1">
    <property type="entry name" value="UTP PYROPHOSPHATASE"/>
    <property type="match status" value="1"/>
</dbReference>
<dbReference type="Gene3D" id="3.30.2010.10">
    <property type="entry name" value="Metalloproteases ('zincins'), catalytic domain"/>
    <property type="match status" value="1"/>
</dbReference>
<keyword evidence="3" id="KW-1185">Reference proteome</keyword>
<dbReference type="Pfam" id="PF01863">
    <property type="entry name" value="YgjP-like"/>
    <property type="match status" value="1"/>
</dbReference>
<name>A0A0P6VJQ0_9HYPH</name>
<dbReference type="STRING" id="665126.ABB55_11420"/>
<dbReference type="AlphaFoldDB" id="A0A0P6VJQ0"/>
<organism evidence="2 3">
    <name type="scientific">Prosthecodimorpha hirschii</name>
    <dbReference type="NCBI Taxonomy" id="665126"/>
    <lineage>
        <taxon>Bacteria</taxon>
        <taxon>Pseudomonadati</taxon>
        <taxon>Pseudomonadota</taxon>
        <taxon>Alphaproteobacteria</taxon>
        <taxon>Hyphomicrobiales</taxon>
        <taxon>Ancalomicrobiaceae</taxon>
        <taxon>Prosthecodimorpha</taxon>
    </lineage>
</organism>
<protein>
    <recommendedName>
        <fullName evidence="1">YgjP-like metallopeptidase domain-containing protein</fullName>
    </recommendedName>
</protein>
<proteinExistence type="predicted"/>
<feature type="domain" description="YgjP-like metallopeptidase" evidence="1">
    <location>
        <begin position="43"/>
        <end position="242"/>
    </location>
</feature>
<gene>
    <name evidence="2" type="ORF">ABB55_11420</name>
</gene>
<dbReference type="InterPro" id="IPR002725">
    <property type="entry name" value="YgjP-like_metallopeptidase"/>
</dbReference>
<dbReference type="CDD" id="cd07344">
    <property type="entry name" value="M48_yhfN_like"/>
    <property type="match status" value="1"/>
</dbReference>
<accession>A0A0P6VJQ0</accession>
<evidence type="ECO:0000313" key="2">
    <source>
        <dbReference type="EMBL" id="KPL52748.1"/>
    </source>
</evidence>
<reference evidence="2 3" key="1">
    <citation type="submission" date="2015-09" db="EMBL/GenBank/DDBJ databases">
        <authorList>
            <person name="Jackson K.R."/>
            <person name="Lunt B.L."/>
            <person name="Fisher J.N.B."/>
            <person name="Gardner A.V."/>
            <person name="Bailey M.E."/>
            <person name="Deus L.M."/>
            <person name="Earl A.S."/>
            <person name="Gibby P.D."/>
            <person name="Hartmann K.A."/>
            <person name="Liu J.E."/>
            <person name="Manci A.M."/>
            <person name="Nielsen D.A."/>
            <person name="Solomon M.B."/>
            <person name="Breakwell D.P."/>
            <person name="Burnett S.H."/>
            <person name="Grose J.H."/>
        </authorList>
    </citation>
    <scope>NUCLEOTIDE SEQUENCE [LARGE SCALE GENOMIC DNA]</scope>
    <source>
        <strain evidence="2 3">16</strain>
    </source>
</reference>
<reference evidence="2 3" key="2">
    <citation type="submission" date="2015-10" db="EMBL/GenBank/DDBJ databases">
        <title>Draft Genome Sequence of Prosthecomicrobium hirschii ATCC 27832.</title>
        <authorList>
            <person name="Daniel J."/>
            <person name="Givan S.A."/>
            <person name="Brun Y.V."/>
            <person name="Brown P.J."/>
        </authorList>
    </citation>
    <scope>NUCLEOTIDE SEQUENCE [LARGE SCALE GENOMIC DNA]</scope>
    <source>
        <strain evidence="2 3">16</strain>
    </source>
</reference>
<dbReference type="EMBL" id="LJYW01000001">
    <property type="protein sequence ID" value="KPL52748.1"/>
    <property type="molecule type" value="Genomic_DNA"/>
</dbReference>
<sequence length="250" mass="27955">MSLFAFTRSPPAPRAVPSHVDLDLPDGPVRVAVKVEPRARRYSLRLPTGSDEPVLTLPKSGRIGEAVAFLERHRGWLAERLARRPGKVAFAHGAVVPLRGLDHRIFHRPDRRGTVWIDEIGGSPHLCVAGAEEHLARRLTDFLRREARRDIEPAVALHAGRLGVRASAVRLKDTVSRWGSCTAAGELSFSWRVILAPPFVLDYLVAHEVAHLREMNHSARFWRCVAETCPDMERGRLWLKRHGAGLHAYG</sequence>
<evidence type="ECO:0000313" key="3">
    <source>
        <dbReference type="Proteomes" id="UP000048984"/>
    </source>
</evidence>